<sequence>MGVEEGVLWGQGWHVINIGRISEVKLLDGDKTFTYIFIFPDENQGEFCSKKITAYLRELFLTKDGEIKIDFEKYIGKLKYRTMLDKSDLIAIQKGTLRFPEFFKQALKGDVTKIILF</sequence>
<dbReference type="RefSeq" id="WP_127017508.1">
    <property type="nucleotide sequence ID" value="NZ_CP016379.1"/>
</dbReference>
<dbReference type="Proteomes" id="UP000267250">
    <property type="component" value="Chromosome"/>
</dbReference>
<dbReference type="AlphaFoldDB" id="A0A3Q9HSC7"/>
<reference evidence="1 2" key="1">
    <citation type="submission" date="2016-07" db="EMBL/GenBank/DDBJ databases">
        <title>Genome and transcriptome analysis of iron-reducing fermentative bacteria Anoxybacter fermentans.</title>
        <authorList>
            <person name="Zeng X."/>
            <person name="Shao Z."/>
        </authorList>
    </citation>
    <scope>NUCLEOTIDE SEQUENCE [LARGE SCALE GENOMIC DNA]</scope>
    <source>
        <strain evidence="1 2">DY22613</strain>
    </source>
</reference>
<evidence type="ECO:0000313" key="1">
    <source>
        <dbReference type="EMBL" id="AZR74156.1"/>
    </source>
</evidence>
<proteinExistence type="predicted"/>
<dbReference type="KEGG" id="aft:BBF96_12565"/>
<accession>A0A3Q9HSC7</accession>
<evidence type="ECO:0000313" key="2">
    <source>
        <dbReference type="Proteomes" id="UP000267250"/>
    </source>
</evidence>
<name>A0A3Q9HSC7_9FIRM</name>
<dbReference type="EMBL" id="CP016379">
    <property type="protein sequence ID" value="AZR74156.1"/>
    <property type="molecule type" value="Genomic_DNA"/>
</dbReference>
<keyword evidence="2" id="KW-1185">Reference proteome</keyword>
<organism evidence="1 2">
    <name type="scientific">Anoxybacter fermentans</name>
    <dbReference type="NCBI Taxonomy" id="1323375"/>
    <lineage>
        <taxon>Bacteria</taxon>
        <taxon>Bacillati</taxon>
        <taxon>Bacillota</taxon>
        <taxon>Clostridia</taxon>
        <taxon>Halanaerobiales</taxon>
        <taxon>Anoxybacter</taxon>
    </lineage>
</organism>
<protein>
    <submittedName>
        <fullName evidence="1">Uncharacterized protein</fullName>
    </submittedName>
</protein>
<gene>
    <name evidence="1" type="ORF">BBF96_12565</name>
</gene>